<dbReference type="EMBL" id="JACADJ010000004">
    <property type="protein sequence ID" value="NWH03778.1"/>
    <property type="molecule type" value="Genomic_DNA"/>
</dbReference>
<sequence>MHKKLFILIVSLHLVVGLAGLGFAAKVPAPAKGGDGFTAVTLDQAKQLFDEGVTVVACHSHTTDFMKGHPEGTIHITCLVPKDHKRIDMPLNQVDFDIAQLPADKRTPIMTYCASSS</sequence>
<dbReference type="Proteomes" id="UP000553343">
    <property type="component" value="Unassembled WGS sequence"/>
</dbReference>
<dbReference type="Gene3D" id="3.40.250.10">
    <property type="entry name" value="Rhodanese-like domain"/>
    <property type="match status" value="1"/>
</dbReference>
<evidence type="ECO:0008006" key="3">
    <source>
        <dbReference type="Google" id="ProtNLM"/>
    </source>
</evidence>
<accession>A0A850T630</accession>
<evidence type="ECO:0000313" key="2">
    <source>
        <dbReference type="Proteomes" id="UP000553343"/>
    </source>
</evidence>
<evidence type="ECO:0000313" key="1">
    <source>
        <dbReference type="EMBL" id="NWH03778.1"/>
    </source>
</evidence>
<keyword evidence="2" id="KW-1185">Reference proteome</keyword>
<comment type="caution">
    <text evidence="1">The sequence shown here is derived from an EMBL/GenBank/DDBJ whole genome shotgun (WGS) entry which is preliminary data.</text>
</comment>
<gene>
    <name evidence="1" type="ORF">HXW94_02020</name>
</gene>
<dbReference type="AlphaFoldDB" id="A0A850T630"/>
<dbReference type="SUPFAM" id="SSF52821">
    <property type="entry name" value="Rhodanese/Cell cycle control phosphatase"/>
    <property type="match status" value="1"/>
</dbReference>
<reference evidence="1 2" key="1">
    <citation type="submission" date="2020-06" db="EMBL/GenBank/DDBJ databases">
        <title>High-quality draft genome of sulfate reducer Desulfobacter latus type strain AcrS2 isolated from marine sediment.</title>
        <authorList>
            <person name="Hoppe M."/>
            <person name="Larsen C.K."/>
            <person name="Marshall I.P.G."/>
            <person name="Schramm A."/>
            <person name="Marietou A.G."/>
        </authorList>
    </citation>
    <scope>NUCLEOTIDE SEQUENCE [LARGE SCALE GENOMIC DNA]</scope>
    <source>
        <strain evidence="1 2">AcRS2</strain>
    </source>
</reference>
<dbReference type="InterPro" id="IPR036873">
    <property type="entry name" value="Rhodanese-like_dom_sf"/>
</dbReference>
<protein>
    <recommendedName>
        <fullName evidence="3">Rhodanese domain-containing protein</fullName>
    </recommendedName>
</protein>
<dbReference type="RefSeq" id="WP_178365230.1">
    <property type="nucleotide sequence ID" value="NZ_JACADJ010000004.1"/>
</dbReference>
<name>A0A850T630_9BACT</name>
<proteinExistence type="predicted"/>
<organism evidence="1 2">
    <name type="scientific">Desulfobacter latus</name>
    <dbReference type="NCBI Taxonomy" id="2292"/>
    <lineage>
        <taxon>Bacteria</taxon>
        <taxon>Pseudomonadati</taxon>
        <taxon>Thermodesulfobacteriota</taxon>
        <taxon>Desulfobacteria</taxon>
        <taxon>Desulfobacterales</taxon>
        <taxon>Desulfobacteraceae</taxon>
        <taxon>Desulfobacter</taxon>
    </lineage>
</organism>